<dbReference type="Pfam" id="PF04138">
    <property type="entry name" value="GtrA_DPMS_TM"/>
    <property type="match status" value="1"/>
</dbReference>
<dbReference type="PANTHER" id="PTHR38459">
    <property type="entry name" value="PROPHAGE BACTOPRENOL-LINKED GLUCOSE TRANSLOCASE HOMOLOG"/>
    <property type="match status" value="1"/>
</dbReference>
<dbReference type="InterPro" id="IPR051401">
    <property type="entry name" value="GtrA_CellWall_Glycosyl"/>
</dbReference>
<dbReference type="GO" id="GO:0000271">
    <property type="term" value="P:polysaccharide biosynthetic process"/>
    <property type="evidence" value="ECO:0007669"/>
    <property type="project" value="InterPro"/>
</dbReference>
<evidence type="ECO:0000256" key="4">
    <source>
        <dbReference type="ARBA" id="ARBA00022989"/>
    </source>
</evidence>
<dbReference type="EMBL" id="CP045915">
    <property type="protein sequence ID" value="QGH33396.1"/>
    <property type="molecule type" value="Genomic_DNA"/>
</dbReference>
<feature type="transmembrane region" description="Helical" evidence="6">
    <location>
        <begin position="12"/>
        <end position="38"/>
    </location>
</feature>
<evidence type="ECO:0000256" key="6">
    <source>
        <dbReference type="SAM" id="Phobius"/>
    </source>
</evidence>
<name>A0A5Q2TFG2_9BACI</name>
<evidence type="ECO:0000259" key="7">
    <source>
        <dbReference type="Pfam" id="PF04138"/>
    </source>
</evidence>
<keyword evidence="9" id="KW-1185">Reference proteome</keyword>
<accession>A0A5Q2TFG2</accession>
<feature type="domain" description="GtrA/DPMS transmembrane" evidence="7">
    <location>
        <begin position="15"/>
        <end position="100"/>
    </location>
</feature>
<evidence type="ECO:0000256" key="5">
    <source>
        <dbReference type="ARBA" id="ARBA00023136"/>
    </source>
</evidence>
<keyword evidence="5 6" id="KW-0472">Membrane</keyword>
<dbReference type="InterPro" id="IPR007267">
    <property type="entry name" value="GtrA_DPMS_TM"/>
</dbReference>
<evidence type="ECO:0000256" key="3">
    <source>
        <dbReference type="ARBA" id="ARBA00022692"/>
    </source>
</evidence>
<organism evidence="8 9">
    <name type="scientific">Gracilibacillus salitolerans</name>
    <dbReference type="NCBI Taxonomy" id="2663022"/>
    <lineage>
        <taxon>Bacteria</taxon>
        <taxon>Bacillati</taxon>
        <taxon>Bacillota</taxon>
        <taxon>Bacilli</taxon>
        <taxon>Bacillales</taxon>
        <taxon>Bacillaceae</taxon>
        <taxon>Gracilibacillus</taxon>
    </lineage>
</organism>
<feature type="transmembrane region" description="Helical" evidence="6">
    <location>
        <begin position="122"/>
        <end position="141"/>
    </location>
</feature>
<evidence type="ECO:0000313" key="9">
    <source>
        <dbReference type="Proteomes" id="UP000339690"/>
    </source>
</evidence>
<dbReference type="GO" id="GO:0005886">
    <property type="term" value="C:plasma membrane"/>
    <property type="evidence" value="ECO:0007669"/>
    <property type="project" value="TreeGrafter"/>
</dbReference>
<feature type="transmembrane region" description="Helical" evidence="6">
    <location>
        <begin position="44"/>
        <end position="62"/>
    </location>
</feature>
<dbReference type="KEGG" id="grc:GI584_04800"/>
<gene>
    <name evidence="8" type="ORF">GI584_04800</name>
</gene>
<dbReference type="PANTHER" id="PTHR38459:SF1">
    <property type="entry name" value="PROPHAGE BACTOPRENOL-LINKED GLUCOSE TRANSLOCASE HOMOLOG"/>
    <property type="match status" value="1"/>
</dbReference>
<evidence type="ECO:0000256" key="1">
    <source>
        <dbReference type="ARBA" id="ARBA00004141"/>
    </source>
</evidence>
<comment type="similarity">
    <text evidence="2">Belongs to the GtrA family.</text>
</comment>
<dbReference type="RefSeq" id="WP_100361759.1">
    <property type="nucleotide sequence ID" value="NZ_CP045915.1"/>
</dbReference>
<proteinExistence type="inferred from homology"/>
<keyword evidence="4 6" id="KW-1133">Transmembrane helix</keyword>
<dbReference type="Proteomes" id="UP000339690">
    <property type="component" value="Chromosome"/>
</dbReference>
<reference evidence="8 9" key="1">
    <citation type="submission" date="2019-11" db="EMBL/GenBank/DDBJ databases">
        <title>Gracilibacillus salitolerans sp. nov., a moderate halophile isolated from a saline soil in northwest China.</title>
        <authorList>
            <person name="Gan L."/>
        </authorList>
    </citation>
    <scope>NUCLEOTIDE SEQUENCE [LARGE SCALE GENOMIC DNA]</scope>
    <source>
        <strain evidence="8 9">SCU50</strain>
    </source>
</reference>
<evidence type="ECO:0000256" key="2">
    <source>
        <dbReference type="ARBA" id="ARBA00009399"/>
    </source>
</evidence>
<comment type="subcellular location">
    <subcellularLocation>
        <location evidence="1">Membrane</location>
        <topology evidence="1">Multi-pass membrane protein</topology>
    </subcellularLocation>
</comment>
<dbReference type="AlphaFoldDB" id="A0A5Q2TFG2"/>
<evidence type="ECO:0000313" key="8">
    <source>
        <dbReference type="EMBL" id="QGH33396.1"/>
    </source>
</evidence>
<protein>
    <submittedName>
        <fullName evidence="8">GtrA family protein</fullName>
    </submittedName>
</protein>
<sequence>MKEKKRKSGRFQFFQFSIIGASNALIDIGVLNVLLLLFHTENSALLIVYNSIAYSLAILNSYIWNARITFKRVSKGSPYQRFVFFTQALISLGISNLVFLGANSLFAIMELPNWWRYNLSKVIAMGLSSLASFFMIKYVVFKDYRKK</sequence>
<keyword evidence="3 6" id="KW-0812">Transmembrane</keyword>
<feature type="transmembrane region" description="Helical" evidence="6">
    <location>
        <begin position="82"/>
        <end position="102"/>
    </location>
</feature>